<dbReference type="InterPro" id="IPR051448">
    <property type="entry name" value="CdaR-like_regulators"/>
</dbReference>
<keyword evidence="5" id="KW-1185">Reference proteome</keyword>
<feature type="domain" description="PucR C-terminal helix-turn-helix" evidence="2">
    <location>
        <begin position="464"/>
        <end position="522"/>
    </location>
</feature>
<evidence type="ECO:0000313" key="5">
    <source>
        <dbReference type="Proteomes" id="UP001428817"/>
    </source>
</evidence>
<evidence type="ECO:0000259" key="2">
    <source>
        <dbReference type="Pfam" id="PF13556"/>
    </source>
</evidence>
<gene>
    <name evidence="4" type="ORF">GCM10023321_16210</name>
</gene>
<protein>
    <submittedName>
        <fullName evidence="4">PucR family transcriptional regulator</fullName>
    </submittedName>
</protein>
<sequence>MSTVTLGQLLGMGLLTGYEVFGGAAGLDRPVRMVVPGAGVAGIGELSPGSVVVFGPEQLVLDELAADLALRLGRGAGLSGIIAQRPDRPVPLVTRRLADKLALPLVGVEAVAPAAVAATFDPYVRAPEIAGLRILGTTAQRFQTAPTSAEELTRTLAQTLGGPVALVDAESRPVAGDPAAREPLHRPEIRARLAGGRPAAETFPLGSSDVVLLHPVLLDRAGPASFWLVARLSTATGALLEPLRQSLAIAALSFAVYVAGNTAALERESRQRALLLGEILDQGDSPAPRTVERAAALGWRLAGWHTAVQLAVRESRPGTRPAELVEELEEQLSGGGIRARLVERPDGWAFWTTAESEPEALDPGPLLAAVRSALLAVEAAHRGLALCAGVGGAHPGTAGIQRSLEEARQACLLARTEHGAASVEHLDAVSMKRLLVGWYASGTLRSVAAEVLTPLREADPSGELVRTLRRYLDQESSATETAALLGVHRNTVMQRLDRIRKLLPVNLDDPDDRVVVHLAVRAVGVDWT</sequence>
<dbReference type="EMBL" id="BAABJP010000007">
    <property type="protein sequence ID" value="GAA5150577.1"/>
    <property type="molecule type" value="Genomic_DNA"/>
</dbReference>
<evidence type="ECO:0000259" key="3">
    <source>
        <dbReference type="Pfam" id="PF17853"/>
    </source>
</evidence>
<feature type="domain" description="CdaR GGDEF-like" evidence="3">
    <location>
        <begin position="283"/>
        <end position="410"/>
    </location>
</feature>
<accession>A0ABP9PUQ9</accession>
<dbReference type="InterPro" id="IPR025736">
    <property type="entry name" value="PucR_C-HTH_dom"/>
</dbReference>
<dbReference type="Pfam" id="PF13556">
    <property type="entry name" value="HTH_30"/>
    <property type="match status" value="1"/>
</dbReference>
<dbReference type="InterPro" id="IPR041522">
    <property type="entry name" value="CdaR_GGDEF"/>
</dbReference>
<proteinExistence type="inferred from homology"/>
<name>A0ABP9PUQ9_9PSEU</name>
<dbReference type="Pfam" id="PF17853">
    <property type="entry name" value="GGDEF_2"/>
    <property type="match status" value="1"/>
</dbReference>
<dbReference type="InterPro" id="IPR042070">
    <property type="entry name" value="PucR_C-HTH_sf"/>
</dbReference>
<dbReference type="PANTHER" id="PTHR33744">
    <property type="entry name" value="CARBOHYDRATE DIACID REGULATOR"/>
    <property type="match status" value="1"/>
</dbReference>
<dbReference type="Proteomes" id="UP001428817">
    <property type="component" value="Unassembled WGS sequence"/>
</dbReference>
<evidence type="ECO:0000313" key="4">
    <source>
        <dbReference type="EMBL" id="GAA5150577.1"/>
    </source>
</evidence>
<evidence type="ECO:0000256" key="1">
    <source>
        <dbReference type="ARBA" id="ARBA00006754"/>
    </source>
</evidence>
<dbReference type="Gene3D" id="1.10.10.2840">
    <property type="entry name" value="PucR C-terminal helix-turn-helix domain"/>
    <property type="match status" value="1"/>
</dbReference>
<comment type="caution">
    <text evidence="4">The sequence shown here is derived from an EMBL/GenBank/DDBJ whole genome shotgun (WGS) entry which is preliminary data.</text>
</comment>
<organism evidence="4 5">
    <name type="scientific">Pseudonocardia eucalypti</name>
    <dbReference type="NCBI Taxonomy" id="648755"/>
    <lineage>
        <taxon>Bacteria</taxon>
        <taxon>Bacillati</taxon>
        <taxon>Actinomycetota</taxon>
        <taxon>Actinomycetes</taxon>
        <taxon>Pseudonocardiales</taxon>
        <taxon>Pseudonocardiaceae</taxon>
        <taxon>Pseudonocardia</taxon>
    </lineage>
</organism>
<dbReference type="PANTHER" id="PTHR33744:SF7">
    <property type="entry name" value="PUCR FAMILY TRANSCRIPTIONAL REGULATOR"/>
    <property type="match status" value="1"/>
</dbReference>
<comment type="similarity">
    <text evidence="1">Belongs to the CdaR family.</text>
</comment>
<reference evidence="5" key="1">
    <citation type="journal article" date="2019" name="Int. J. Syst. Evol. Microbiol.">
        <title>The Global Catalogue of Microorganisms (GCM) 10K type strain sequencing project: providing services to taxonomists for standard genome sequencing and annotation.</title>
        <authorList>
            <consortium name="The Broad Institute Genomics Platform"/>
            <consortium name="The Broad Institute Genome Sequencing Center for Infectious Disease"/>
            <person name="Wu L."/>
            <person name="Ma J."/>
        </authorList>
    </citation>
    <scope>NUCLEOTIDE SEQUENCE [LARGE SCALE GENOMIC DNA]</scope>
    <source>
        <strain evidence="5">JCM 18303</strain>
    </source>
</reference>
<dbReference type="RefSeq" id="WP_185064292.1">
    <property type="nucleotide sequence ID" value="NZ_BAABJP010000007.1"/>
</dbReference>